<evidence type="ECO:0000313" key="6">
    <source>
        <dbReference type="Proteomes" id="UP001152320"/>
    </source>
</evidence>
<dbReference type="InterPro" id="IPR002861">
    <property type="entry name" value="Reeler_dom"/>
</dbReference>
<keyword evidence="1" id="KW-1015">Disulfide bond</keyword>
<dbReference type="Gene3D" id="2.60.40.4060">
    <property type="entry name" value="Reeler domain"/>
    <property type="match status" value="1"/>
</dbReference>
<dbReference type="PROSITE" id="PS50026">
    <property type="entry name" value="EGF_3"/>
    <property type="match status" value="1"/>
</dbReference>
<dbReference type="AlphaFoldDB" id="A0A9Q1BX15"/>
<reference evidence="5" key="1">
    <citation type="submission" date="2021-10" db="EMBL/GenBank/DDBJ databases">
        <title>Tropical sea cucumber genome reveals ecological adaptation and Cuvierian tubules defense mechanism.</title>
        <authorList>
            <person name="Chen T."/>
        </authorList>
    </citation>
    <scope>NUCLEOTIDE SEQUENCE</scope>
    <source>
        <strain evidence="5">Nanhai2018</strain>
        <tissue evidence="5">Muscle</tissue>
    </source>
</reference>
<dbReference type="EMBL" id="JAIZAY010000010">
    <property type="protein sequence ID" value="KAJ8034330.1"/>
    <property type="molecule type" value="Genomic_DNA"/>
</dbReference>
<keyword evidence="1" id="KW-0245">EGF-like domain</keyword>
<feature type="chain" id="PRO_5040467352" evidence="2">
    <location>
        <begin position="26"/>
        <end position="334"/>
    </location>
</feature>
<feature type="signal peptide" evidence="2">
    <location>
        <begin position="1"/>
        <end position="25"/>
    </location>
</feature>
<feature type="domain" description="EGF-like" evidence="3">
    <location>
        <begin position="254"/>
        <end position="293"/>
    </location>
</feature>
<dbReference type="InterPro" id="IPR000742">
    <property type="entry name" value="EGF"/>
</dbReference>
<comment type="caution">
    <text evidence="5">The sequence shown here is derived from an EMBL/GenBank/DDBJ whole genome shotgun (WGS) entry which is preliminary data.</text>
</comment>
<feature type="domain" description="Reelin" evidence="4">
    <location>
        <begin position="17"/>
        <end position="188"/>
    </location>
</feature>
<accession>A0A9Q1BX15</accession>
<dbReference type="PROSITE" id="PS51019">
    <property type="entry name" value="REELIN"/>
    <property type="match status" value="1"/>
</dbReference>
<dbReference type="Pfam" id="PF00008">
    <property type="entry name" value="EGF"/>
    <property type="match status" value="1"/>
</dbReference>
<comment type="caution">
    <text evidence="1">Lacks conserved residue(s) required for the propagation of feature annotation.</text>
</comment>
<evidence type="ECO:0000313" key="5">
    <source>
        <dbReference type="EMBL" id="KAJ8034330.1"/>
    </source>
</evidence>
<dbReference type="InterPro" id="IPR042307">
    <property type="entry name" value="Reeler_sf"/>
</dbReference>
<dbReference type="Gene3D" id="2.10.25.10">
    <property type="entry name" value="Laminin"/>
    <property type="match status" value="1"/>
</dbReference>
<dbReference type="CDD" id="cd08544">
    <property type="entry name" value="Reeler"/>
    <property type="match status" value="1"/>
</dbReference>
<sequence>MTSSMEKCFLLPCLLLLATSSIVQSQFDTGATTNECVSLQPVGFTNSAGITPFIVATSPNSYSPGGQPVQVFIVSSPSIDVRGLVIQARRTNGDTSPVGSFSLPIPNNLYRFLTCGTSTTGTVTNTGASTKTTPITLSWTPPAVGVGNVNFFVSLAQTNGSFWSRIGSRNLLTGPPPPPVPLPLSISPCPTPTVQGFQARWPTLDCMRGTAVLGNSATCNPPSDSTFLPGDTDVTCTCQDQGETASCTFIVTVVADVCVPNPCQNGGTCIEVPQLQDGFICQCLPGFDLPFCTGGGPGDSCAGNPCSGNECRESPNSLAGYTCHSVTGTPCPQA</sequence>
<dbReference type="OrthoDB" id="2419613at2759"/>
<dbReference type="SUPFAM" id="SSF57196">
    <property type="entry name" value="EGF/Laminin"/>
    <property type="match status" value="1"/>
</dbReference>
<dbReference type="Pfam" id="PF02014">
    <property type="entry name" value="Reeler"/>
    <property type="match status" value="1"/>
</dbReference>
<name>A0A9Q1BX15_HOLLE</name>
<evidence type="ECO:0000256" key="1">
    <source>
        <dbReference type="PROSITE-ProRule" id="PRU00076"/>
    </source>
</evidence>
<dbReference type="Proteomes" id="UP001152320">
    <property type="component" value="Chromosome 10"/>
</dbReference>
<dbReference type="PROSITE" id="PS01186">
    <property type="entry name" value="EGF_2"/>
    <property type="match status" value="1"/>
</dbReference>
<dbReference type="SMART" id="SM00181">
    <property type="entry name" value="EGF"/>
    <property type="match status" value="1"/>
</dbReference>
<keyword evidence="6" id="KW-1185">Reference proteome</keyword>
<gene>
    <name evidence="5" type="ORF">HOLleu_21116</name>
</gene>
<feature type="disulfide bond" evidence="1">
    <location>
        <begin position="283"/>
        <end position="292"/>
    </location>
</feature>
<proteinExistence type="predicted"/>
<organism evidence="5 6">
    <name type="scientific">Holothuria leucospilota</name>
    <name type="common">Black long sea cucumber</name>
    <name type="synonym">Mertensiothuria leucospilota</name>
    <dbReference type="NCBI Taxonomy" id="206669"/>
    <lineage>
        <taxon>Eukaryota</taxon>
        <taxon>Metazoa</taxon>
        <taxon>Echinodermata</taxon>
        <taxon>Eleutherozoa</taxon>
        <taxon>Echinozoa</taxon>
        <taxon>Holothuroidea</taxon>
        <taxon>Aspidochirotacea</taxon>
        <taxon>Aspidochirotida</taxon>
        <taxon>Holothuriidae</taxon>
        <taxon>Holothuria</taxon>
    </lineage>
</organism>
<keyword evidence="2" id="KW-0732">Signal</keyword>
<dbReference type="CDD" id="cd00054">
    <property type="entry name" value="EGF_CA"/>
    <property type="match status" value="1"/>
</dbReference>
<protein>
    <submittedName>
        <fullName evidence="5">Reelin domain-containing protein 1</fullName>
    </submittedName>
</protein>
<evidence type="ECO:0000259" key="4">
    <source>
        <dbReference type="PROSITE" id="PS51019"/>
    </source>
</evidence>
<evidence type="ECO:0000259" key="3">
    <source>
        <dbReference type="PROSITE" id="PS50026"/>
    </source>
</evidence>
<evidence type="ECO:0000256" key="2">
    <source>
        <dbReference type="SAM" id="SignalP"/>
    </source>
</evidence>